<dbReference type="Proteomes" id="UP000531561">
    <property type="component" value="Unassembled WGS sequence"/>
</dbReference>
<name>A0A8H6ATS3_9HELO</name>
<dbReference type="AlphaFoldDB" id="A0A8H6ATS3"/>
<sequence length="149" mass="17436">MEEKPAESKFDESQLAALIILYKRWDEIKARDGIPPIAVDRTNSYHGQYIKTTTDLDMVWEEIVALRKTMGLESDNGKGRERRCKCLTTSRYQVQTKEAMNNLKKLQLTELENLVEEAARIFARDGNCAQWRYLMKEVEKMKDAMGWNR</sequence>
<proteinExistence type="predicted"/>
<keyword evidence="2" id="KW-1185">Reference proteome</keyword>
<organism evidence="1 2">
    <name type="scientific">Botrytis fragariae</name>
    <dbReference type="NCBI Taxonomy" id="1964551"/>
    <lineage>
        <taxon>Eukaryota</taxon>
        <taxon>Fungi</taxon>
        <taxon>Dikarya</taxon>
        <taxon>Ascomycota</taxon>
        <taxon>Pezizomycotina</taxon>
        <taxon>Leotiomycetes</taxon>
        <taxon>Helotiales</taxon>
        <taxon>Sclerotiniaceae</taxon>
        <taxon>Botrytis</taxon>
    </lineage>
</organism>
<reference evidence="1 2" key="1">
    <citation type="journal article" date="2020" name="Phytopathology">
        <title>A high-quality genome resource of Botrytis fragariae, a new and rapidly spreading fungal pathogen causing strawberry gray mold in the U.S.A.</title>
        <authorList>
            <person name="Wu Y."/>
            <person name="Saski C.A."/>
            <person name="Schnabel G."/>
            <person name="Xiao S."/>
            <person name="Hu M."/>
        </authorList>
    </citation>
    <scope>NUCLEOTIDE SEQUENCE [LARGE SCALE GENOMIC DNA]</scope>
    <source>
        <strain evidence="1 2">BVB16</strain>
    </source>
</reference>
<gene>
    <name evidence="1" type="ORF">Bfra_008541</name>
</gene>
<evidence type="ECO:0000313" key="1">
    <source>
        <dbReference type="EMBL" id="KAF5873260.1"/>
    </source>
</evidence>
<protein>
    <submittedName>
        <fullName evidence="1">Uncharacterized protein</fullName>
    </submittedName>
</protein>
<dbReference type="GeneID" id="59262592"/>
<dbReference type="OrthoDB" id="3507522at2759"/>
<comment type="caution">
    <text evidence="1">The sequence shown here is derived from an EMBL/GenBank/DDBJ whole genome shotgun (WGS) entry which is preliminary data.</text>
</comment>
<accession>A0A8H6ATS3</accession>
<evidence type="ECO:0000313" key="2">
    <source>
        <dbReference type="Proteomes" id="UP000531561"/>
    </source>
</evidence>
<dbReference type="RefSeq" id="XP_037192206.1">
    <property type="nucleotide sequence ID" value="XM_037338900.1"/>
</dbReference>
<dbReference type="EMBL" id="JABFCT010000009">
    <property type="protein sequence ID" value="KAF5873260.1"/>
    <property type="molecule type" value="Genomic_DNA"/>
</dbReference>